<evidence type="ECO:0000313" key="3">
    <source>
        <dbReference type="Proteomes" id="UP001335648"/>
    </source>
</evidence>
<protein>
    <submittedName>
        <fullName evidence="2">Uncharacterized protein</fullName>
    </submittedName>
</protein>
<feature type="region of interest" description="Disordered" evidence="1">
    <location>
        <begin position="1"/>
        <end position="43"/>
    </location>
</feature>
<gene>
    <name evidence="2" type="ORF">CesoFtcFv8_007893</name>
</gene>
<feature type="compositionally biased region" description="Low complexity" evidence="1">
    <location>
        <begin position="8"/>
        <end position="18"/>
    </location>
</feature>
<organism evidence="2 3">
    <name type="scientific">Champsocephalus esox</name>
    <name type="common">pike icefish</name>
    <dbReference type="NCBI Taxonomy" id="159716"/>
    <lineage>
        <taxon>Eukaryota</taxon>
        <taxon>Metazoa</taxon>
        <taxon>Chordata</taxon>
        <taxon>Craniata</taxon>
        <taxon>Vertebrata</taxon>
        <taxon>Euteleostomi</taxon>
        <taxon>Actinopterygii</taxon>
        <taxon>Neopterygii</taxon>
        <taxon>Teleostei</taxon>
        <taxon>Neoteleostei</taxon>
        <taxon>Acanthomorphata</taxon>
        <taxon>Eupercaria</taxon>
        <taxon>Perciformes</taxon>
        <taxon>Notothenioidei</taxon>
        <taxon>Channichthyidae</taxon>
        <taxon>Champsocephalus</taxon>
    </lineage>
</organism>
<comment type="caution">
    <text evidence="2">The sequence shown here is derived from an EMBL/GenBank/DDBJ whole genome shotgun (WGS) entry which is preliminary data.</text>
</comment>
<dbReference type="Proteomes" id="UP001335648">
    <property type="component" value="Unassembled WGS sequence"/>
</dbReference>
<name>A0AAN8CFL9_9TELE</name>
<sequence length="110" mass="11857">MNFTKNNSSTSPSHTLPTPLRPPPIASWSGGDQAGDPVTETFPDPLLCSLRHTHATPQPDIPVLSQRAGGCRAREQEAPPLGQLFQTHSPPWAPHSLIQGSFVVLTSWNS</sequence>
<accession>A0AAN8CFL9</accession>
<keyword evidence="3" id="KW-1185">Reference proteome</keyword>
<evidence type="ECO:0000256" key="1">
    <source>
        <dbReference type="SAM" id="MobiDB-lite"/>
    </source>
</evidence>
<dbReference type="AlphaFoldDB" id="A0AAN8CFL9"/>
<reference evidence="2 3" key="1">
    <citation type="journal article" date="2023" name="Mol. Biol. Evol.">
        <title>Genomics of Secondarily Temperate Adaptation in the Only Non-Antarctic Icefish.</title>
        <authorList>
            <person name="Rivera-Colon A.G."/>
            <person name="Rayamajhi N."/>
            <person name="Minhas B.F."/>
            <person name="Madrigal G."/>
            <person name="Bilyk K.T."/>
            <person name="Yoon V."/>
            <person name="Hune M."/>
            <person name="Gregory S."/>
            <person name="Cheng C.H.C."/>
            <person name="Catchen J.M."/>
        </authorList>
    </citation>
    <scope>NUCLEOTIDE SEQUENCE [LARGE SCALE GENOMIC DNA]</scope>
    <source>
        <strain evidence="2">JC2023a</strain>
    </source>
</reference>
<dbReference type="EMBL" id="JAULUE010002051">
    <property type="protein sequence ID" value="KAK5902657.1"/>
    <property type="molecule type" value="Genomic_DNA"/>
</dbReference>
<proteinExistence type="predicted"/>
<evidence type="ECO:0000313" key="2">
    <source>
        <dbReference type="EMBL" id="KAK5902657.1"/>
    </source>
</evidence>